<evidence type="ECO:0000313" key="4">
    <source>
        <dbReference type="EMBL" id="NWH03874.1"/>
    </source>
</evidence>
<dbReference type="EMBL" id="JACADJ010000005">
    <property type="protein sequence ID" value="NWH03874.1"/>
    <property type="molecule type" value="Genomic_DNA"/>
</dbReference>
<feature type="domain" description="Cas10/Cmr2 second palm" evidence="3">
    <location>
        <begin position="193"/>
        <end position="336"/>
    </location>
</feature>
<organism evidence="4 5">
    <name type="scientific">Desulfobacter latus</name>
    <dbReference type="NCBI Taxonomy" id="2292"/>
    <lineage>
        <taxon>Bacteria</taxon>
        <taxon>Pseudomonadati</taxon>
        <taxon>Thermodesulfobacteriota</taxon>
        <taxon>Desulfobacteria</taxon>
        <taxon>Desulfobacterales</taxon>
        <taxon>Desulfobacteraceae</taxon>
        <taxon>Desulfobacter</taxon>
    </lineage>
</organism>
<comment type="caution">
    <text evidence="4">The sequence shown here is derived from an EMBL/GenBank/DDBJ whole genome shotgun (WGS) entry which is preliminary data.</text>
</comment>
<dbReference type="GO" id="GO:0051607">
    <property type="term" value="P:defense response to virus"/>
    <property type="evidence" value="ECO:0007669"/>
    <property type="project" value="UniProtKB-KW"/>
</dbReference>
<proteinExistence type="predicted"/>
<sequence length="473" mass="52403">MGYLYGAAVQAIQGFIFETDRLKEIIGASELVENISTQLFKDYINQENVKIILSAAGNIKLFSKEKEYFEKLVHEFPKAVMETAPGVTISQALVHIAGVETEKEIKGDHINCLEDRLKCERNRIIPQMDVSGLAVKRLPRTGKSAVGEDMDNSIQAKLNSAGKTTLIKKLAKAPENKLFSKEMKDIAGYNAWVAVIHADGNSLGRTIQRLNNQASGMTVTQFKAFSEKLETATIGAAQAAFDGVIETDFKNNKRKEYQIRPVILGGDDLTVICRADLALDFTISYLEEFQRLTAFHFGTDNKITACAGIAFIKESFPFHYGIHLAEQLTSVAKHKSKGLCQDQVPASLAFHKVQSSFVDAYDTIIERELTADKVCFQYGPYGIDDSLPEGLASVKELKRKVELIKEPNAPKSGLRKWLSALYDNPRRADFLLKRIRQVTPGTYVKGLGLESPVNTEGKTIFHDVLAICSMKGA</sequence>
<name>A0A850SR10_9BACT</name>
<gene>
    <name evidence="4" type="ORF">HXW94_02510</name>
</gene>
<evidence type="ECO:0000256" key="2">
    <source>
        <dbReference type="ARBA" id="ARBA00023118"/>
    </source>
</evidence>
<dbReference type="Pfam" id="PF22335">
    <property type="entry name" value="Cas10-Cmr2_palm2"/>
    <property type="match status" value="1"/>
</dbReference>
<protein>
    <recommendedName>
        <fullName evidence="3">Cas10/Cmr2 second palm domain-containing protein</fullName>
    </recommendedName>
</protein>
<keyword evidence="1" id="KW-0547">Nucleotide-binding</keyword>
<evidence type="ECO:0000256" key="1">
    <source>
        <dbReference type="ARBA" id="ARBA00022741"/>
    </source>
</evidence>
<reference evidence="4 5" key="1">
    <citation type="submission" date="2020-06" db="EMBL/GenBank/DDBJ databases">
        <title>High-quality draft genome of sulfate reducer Desulfobacter latus type strain AcrS2 isolated from marine sediment.</title>
        <authorList>
            <person name="Hoppe M."/>
            <person name="Larsen C.K."/>
            <person name="Marshall I.P.G."/>
            <person name="Schramm A."/>
            <person name="Marietou A.G."/>
        </authorList>
    </citation>
    <scope>NUCLEOTIDE SEQUENCE [LARGE SCALE GENOMIC DNA]</scope>
    <source>
        <strain evidence="4 5">AcRS2</strain>
    </source>
</reference>
<evidence type="ECO:0000313" key="5">
    <source>
        <dbReference type="Proteomes" id="UP000553343"/>
    </source>
</evidence>
<dbReference type="Proteomes" id="UP000553343">
    <property type="component" value="Unassembled WGS sequence"/>
</dbReference>
<accession>A0A850SR10</accession>
<dbReference type="Gene3D" id="3.30.70.270">
    <property type="match status" value="1"/>
</dbReference>
<dbReference type="RefSeq" id="WP_178365333.1">
    <property type="nucleotide sequence ID" value="NZ_JACADJ010000005.1"/>
</dbReference>
<dbReference type="AlphaFoldDB" id="A0A850SR10"/>
<keyword evidence="2" id="KW-0051">Antiviral defense</keyword>
<dbReference type="GO" id="GO:0000166">
    <property type="term" value="F:nucleotide binding"/>
    <property type="evidence" value="ECO:0007669"/>
    <property type="project" value="UniProtKB-KW"/>
</dbReference>
<dbReference type="InterPro" id="IPR054767">
    <property type="entry name" value="Cas10-Cmr2_palm2"/>
</dbReference>
<dbReference type="InterPro" id="IPR043128">
    <property type="entry name" value="Rev_trsase/Diguanyl_cyclase"/>
</dbReference>
<evidence type="ECO:0000259" key="3">
    <source>
        <dbReference type="Pfam" id="PF22335"/>
    </source>
</evidence>
<keyword evidence="5" id="KW-1185">Reference proteome</keyword>